<gene>
    <name evidence="2" type="ORF">Pfra01_001017400</name>
</gene>
<comment type="caution">
    <text evidence="2">The sequence shown here is derived from an EMBL/GenBank/DDBJ whole genome shotgun (WGS) entry which is preliminary data.</text>
</comment>
<name>A0A9W6XEE4_9STRA</name>
<feature type="compositionally biased region" description="Low complexity" evidence="1">
    <location>
        <begin position="1"/>
        <end position="12"/>
    </location>
</feature>
<keyword evidence="3" id="KW-1185">Reference proteome</keyword>
<feature type="compositionally biased region" description="Basic residues" evidence="1">
    <location>
        <begin position="31"/>
        <end position="47"/>
    </location>
</feature>
<accession>A0A9W6XEE4</accession>
<sequence length="310" mass="35463">MPAPPRLRSSPPRYRESGRMRYAPGRDRGTRLRRSGRKSNPSRKKRPGRDLSPDSSDPSSDSDEGDSDSSSWSDSSGKETSSSTKTSSKAKVGSTLLTIRPYVNPNSLETFDEKASLGDRRSWWERFLNMTEQGGWTDKVKLSRLRMKISSAVRNWRGQLPKHVQADWKKPSREFRHKYLKTRTSESERYFTTKQKSGETPLEFPYRLKEAAVNAGIKYKSPASKRAQHIKCFMKSLRDKQLKVILVNQRFHDVDDVGYAPQQDDYLAQEGDYDTPPPKPHDFRADNVTQDVSSRGVQDVRMSSRVTPSQ</sequence>
<dbReference type="Proteomes" id="UP001165121">
    <property type="component" value="Unassembled WGS sequence"/>
</dbReference>
<proteinExistence type="predicted"/>
<evidence type="ECO:0000313" key="2">
    <source>
        <dbReference type="EMBL" id="GMF36881.1"/>
    </source>
</evidence>
<evidence type="ECO:0000256" key="1">
    <source>
        <dbReference type="SAM" id="MobiDB-lite"/>
    </source>
</evidence>
<protein>
    <submittedName>
        <fullName evidence="2">Unnamed protein product</fullName>
    </submittedName>
</protein>
<feature type="compositionally biased region" description="Polar residues" evidence="1">
    <location>
        <begin position="287"/>
        <end position="296"/>
    </location>
</feature>
<reference evidence="2" key="1">
    <citation type="submission" date="2023-04" db="EMBL/GenBank/DDBJ databases">
        <title>Phytophthora fragariaefolia NBRC 109709.</title>
        <authorList>
            <person name="Ichikawa N."/>
            <person name="Sato H."/>
            <person name="Tonouchi N."/>
        </authorList>
    </citation>
    <scope>NUCLEOTIDE SEQUENCE</scope>
    <source>
        <strain evidence="2">NBRC 109709</strain>
    </source>
</reference>
<feature type="region of interest" description="Disordered" evidence="1">
    <location>
        <begin position="267"/>
        <end position="310"/>
    </location>
</feature>
<dbReference type="EMBL" id="BSXT01000969">
    <property type="protein sequence ID" value="GMF36881.1"/>
    <property type="molecule type" value="Genomic_DNA"/>
</dbReference>
<organism evidence="2 3">
    <name type="scientific">Phytophthora fragariaefolia</name>
    <dbReference type="NCBI Taxonomy" id="1490495"/>
    <lineage>
        <taxon>Eukaryota</taxon>
        <taxon>Sar</taxon>
        <taxon>Stramenopiles</taxon>
        <taxon>Oomycota</taxon>
        <taxon>Peronosporomycetes</taxon>
        <taxon>Peronosporales</taxon>
        <taxon>Peronosporaceae</taxon>
        <taxon>Phytophthora</taxon>
    </lineage>
</organism>
<feature type="compositionally biased region" description="Low complexity" evidence="1">
    <location>
        <begin position="68"/>
        <end position="87"/>
    </location>
</feature>
<evidence type="ECO:0000313" key="3">
    <source>
        <dbReference type="Proteomes" id="UP001165121"/>
    </source>
</evidence>
<feature type="region of interest" description="Disordered" evidence="1">
    <location>
        <begin position="1"/>
        <end position="91"/>
    </location>
</feature>
<feature type="compositionally biased region" description="Basic and acidic residues" evidence="1">
    <location>
        <begin position="13"/>
        <end position="30"/>
    </location>
</feature>
<dbReference type="AlphaFoldDB" id="A0A9W6XEE4"/>
<dbReference type="OrthoDB" id="127421at2759"/>